<dbReference type="PANTHER" id="PTHR43335:SF4">
    <property type="entry name" value="ABC TRANSPORTER, ATP-BINDING PROTEIN"/>
    <property type="match status" value="1"/>
</dbReference>
<dbReference type="InterPro" id="IPR003439">
    <property type="entry name" value="ABC_transporter-like_ATP-bd"/>
</dbReference>
<comment type="similarity">
    <text evidence="1">Belongs to the ABC transporter superfamily.</text>
</comment>
<dbReference type="PANTHER" id="PTHR43335">
    <property type="entry name" value="ABC TRANSPORTER, ATP-BINDING PROTEIN"/>
    <property type="match status" value="1"/>
</dbReference>
<gene>
    <name evidence="6" type="ORF">UV02_C0005G0016</name>
</gene>
<keyword evidence="2" id="KW-0813">Transport</keyword>
<keyword evidence="3" id="KW-0547">Nucleotide-binding</keyword>
<organism evidence="6 7">
    <name type="scientific">Candidatus Kuenenbacteria bacterium GW2011_GWA2_42_15</name>
    <dbReference type="NCBI Taxonomy" id="1618677"/>
    <lineage>
        <taxon>Bacteria</taxon>
        <taxon>Candidatus Kueneniibacteriota</taxon>
    </lineage>
</organism>
<evidence type="ECO:0000256" key="3">
    <source>
        <dbReference type="ARBA" id="ARBA00022741"/>
    </source>
</evidence>
<feature type="domain" description="ABC transporter" evidence="5">
    <location>
        <begin position="2"/>
        <end position="233"/>
    </location>
</feature>
<protein>
    <submittedName>
        <fullName evidence="6">ABC transporter, ATP-binding protein</fullName>
    </submittedName>
</protein>
<evidence type="ECO:0000313" key="6">
    <source>
        <dbReference type="EMBL" id="KKS42985.1"/>
    </source>
</evidence>
<dbReference type="InterPro" id="IPR027417">
    <property type="entry name" value="P-loop_NTPase"/>
</dbReference>
<dbReference type="CDD" id="cd03230">
    <property type="entry name" value="ABC_DR_subfamily_A"/>
    <property type="match status" value="1"/>
</dbReference>
<dbReference type="PROSITE" id="PS50893">
    <property type="entry name" value="ABC_TRANSPORTER_2"/>
    <property type="match status" value="1"/>
</dbReference>
<name>A0A0G0Z2H4_9BACT</name>
<dbReference type="AlphaFoldDB" id="A0A0G0Z2H4"/>
<evidence type="ECO:0000256" key="2">
    <source>
        <dbReference type="ARBA" id="ARBA00022448"/>
    </source>
</evidence>
<dbReference type="EMBL" id="LCCW01000005">
    <property type="protein sequence ID" value="KKS42985.1"/>
    <property type="molecule type" value="Genomic_DNA"/>
</dbReference>
<dbReference type="GO" id="GO:0005524">
    <property type="term" value="F:ATP binding"/>
    <property type="evidence" value="ECO:0007669"/>
    <property type="project" value="UniProtKB-KW"/>
</dbReference>
<accession>A0A0G0Z2H4</accession>
<evidence type="ECO:0000259" key="5">
    <source>
        <dbReference type="PROSITE" id="PS50893"/>
    </source>
</evidence>
<dbReference type="InterPro" id="IPR003593">
    <property type="entry name" value="AAA+_ATPase"/>
</dbReference>
<sequence>MIEVKSLSKNFGENKVLEDISFEINKGEIVGLLGPNGAGKTTAMRILTGFLLADKGEVVIAGNDMSKDKEALLAKQKIGYLPENNPLYPEMLVKEYLGTMVDFKIKDKNKKQAAIKRAVTKTGVKEVFYKQIADLSKGFKQRVGLAASILGEPEILILDEPTEGLDPNQRVDIRNLIKNLGQEKTVIISSHVLAEIENTCERVIILNKGKIVADGATREIIEGTQSKKRLFLEIEGRGIEENIRQIADQQNIKTLKPENHKTKIVLEIEKELRPEISRMARANDWIIWEMRQKEVSLEDVFRELTKE</sequence>
<dbReference type="Proteomes" id="UP000034516">
    <property type="component" value="Unassembled WGS sequence"/>
</dbReference>
<dbReference type="SUPFAM" id="SSF52540">
    <property type="entry name" value="P-loop containing nucleoside triphosphate hydrolases"/>
    <property type="match status" value="1"/>
</dbReference>
<dbReference type="Gene3D" id="3.40.50.300">
    <property type="entry name" value="P-loop containing nucleotide triphosphate hydrolases"/>
    <property type="match status" value="1"/>
</dbReference>
<evidence type="ECO:0000313" key="7">
    <source>
        <dbReference type="Proteomes" id="UP000034516"/>
    </source>
</evidence>
<proteinExistence type="inferred from homology"/>
<dbReference type="Pfam" id="PF00005">
    <property type="entry name" value="ABC_tran"/>
    <property type="match status" value="1"/>
</dbReference>
<evidence type="ECO:0000256" key="4">
    <source>
        <dbReference type="ARBA" id="ARBA00022840"/>
    </source>
</evidence>
<comment type="caution">
    <text evidence="6">The sequence shown here is derived from an EMBL/GenBank/DDBJ whole genome shotgun (WGS) entry which is preliminary data.</text>
</comment>
<dbReference type="SMART" id="SM00382">
    <property type="entry name" value="AAA"/>
    <property type="match status" value="1"/>
</dbReference>
<evidence type="ECO:0000256" key="1">
    <source>
        <dbReference type="ARBA" id="ARBA00005417"/>
    </source>
</evidence>
<keyword evidence="4 6" id="KW-0067">ATP-binding</keyword>
<dbReference type="GO" id="GO:0016887">
    <property type="term" value="F:ATP hydrolysis activity"/>
    <property type="evidence" value="ECO:0007669"/>
    <property type="project" value="InterPro"/>
</dbReference>
<reference evidence="6 7" key="1">
    <citation type="journal article" date="2015" name="Nature">
        <title>rRNA introns, odd ribosomes, and small enigmatic genomes across a large radiation of phyla.</title>
        <authorList>
            <person name="Brown C.T."/>
            <person name="Hug L.A."/>
            <person name="Thomas B.C."/>
            <person name="Sharon I."/>
            <person name="Castelle C.J."/>
            <person name="Singh A."/>
            <person name="Wilkins M.J."/>
            <person name="Williams K.H."/>
            <person name="Banfield J.F."/>
        </authorList>
    </citation>
    <scope>NUCLEOTIDE SEQUENCE [LARGE SCALE GENOMIC DNA]</scope>
</reference>